<dbReference type="InterPro" id="IPR008964">
    <property type="entry name" value="Invasin/intimin_cell_adhesion"/>
</dbReference>
<accession>A0A9J6QW34</accession>
<dbReference type="Gene3D" id="2.60.40.10">
    <property type="entry name" value="Immunoglobulins"/>
    <property type="match status" value="1"/>
</dbReference>
<protein>
    <submittedName>
        <fullName evidence="3">Leucine-rich repeat protein</fullName>
    </submittedName>
</protein>
<dbReference type="Pfam" id="PF13306">
    <property type="entry name" value="LRR_5"/>
    <property type="match status" value="6"/>
</dbReference>
<dbReference type="InterPro" id="IPR053139">
    <property type="entry name" value="Surface_bspA-like"/>
</dbReference>
<keyword evidence="1" id="KW-0812">Transmembrane</keyword>
<dbReference type="Pfam" id="PF02368">
    <property type="entry name" value="Big_2"/>
    <property type="match status" value="1"/>
</dbReference>
<dbReference type="InterPro" id="IPR032675">
    <property type="entry name" value="LRR_dom_sf"/>
</dbReference>
<gene>
    <name evidence="3" type="ORF">OBO34_09960</name>
</gene>
<dbReference type="SUPFAM" id="SSF49373">
    <property type="entry name" value="Invasin/intimin cell-adhesion fragments"/>
    <property type="match status" value="2"/>
</dbReference>
<dbReference type="EMBL" id="JAOSHN010000003">
    <property type="protein sequence ID" value="MCU7378678.1"/>
    <property type="molecule type" value="Genomic_DNA"/>
</dbReference>
<sequence length="1553" mass="172460">MYKLKRYTVHSVDVLVIIVIFVVIVLSIGKSDVFAAETLDNQTFTVDNIEYKIVSTDKVEIINYNREKKGEINFGAYVTYDGHTYTIVHIKNCLLEGCREITSVNLPDTIEYIGEGAFRNCTNLSALRLPNNKNLIVEYEAFSGCIDLLEITLPEQLKNVQHHAFQNCTSLTTVRLNTINCEAITERRGSDETIFKGCMKLEKVYIGEKVTVVPTGIFSGCTGLKKIVYEGDNVRKIGGAAFAGCKSLETLELPDSLTEINPKAFMFCTSLKEVTIPENIKKLGYGVFGSCNNIETINFNAINCTSMGESGWAGYLYTFGGVSGISENMSGVKKLIIGEKVQRIPQYAFGGCPNLESINIPASVSSIQANAFENLPKLLSIVVSGNNSIYTDHDGILYTKDNKMIIRCPEGKELLTAGCFIGVTQIGNVGFSNCTRLKQINLPDTIEYIGEGAFRNCTNLSALRLPNNKNLIVEYEAFSGCIALPEITLPEQLKNVQHHAFQNCTSLTTVRLNTINCEAITERRGSDETIFKGCMKLEKVYIGEKVTVVPTGIFSGCTGLKKIIYEGDNVRKIGGAAFAGCKSLETLELPDSLTEINPKAFMFCTSLKEVTIPENIKKLGYGIFGSCNNIETINFNAINCTSMGESGWAGYLYTFGGVSGISENMSGVKKLIIGEKVQRIPQYAFGGCPNLESIKIYNKACDIYSGENGGRTFEEDAIIYGYLDSTAEEYAAKYGRTFRIIGSDYSYDHSTELEEWLLNQGSLNSIMYLTKDENFMCSRAVAESDSSFADHFVQTITNMLYCGLDGWKDIFSLATTKEQAREVLIALLDTYGSEVEELADAETAYKYANLYVKTLQESDWAYAIDFGLKDNEIDQLKEVCTEDVLAQFFIDGKYETISAYLQIKGGYSADSKAVKCIEQFTKSKKLTNELSDSIGLLGDGLQILSMTNGTINRLYEVERLATADEMFSEMLIYLNKNCIFIPVREAADELYTVIHGSYSDQLKYATTSLKDAAEVKSVDLILEAAAEKLPYGKIIKKNYEFAVGISNTVFGIADMQKQKDNMRCVAYIGNCLSSWLLDSRQQWEAETGTRKAWYAKKTVYAYKMLLKSRIQGERSLQKMMEVSKTTWKKAYNYSLEVSSTLKSMQDFFNIMSTSVIACPVDVQIYDASGRLVCTVHDGSSSEGYLDDIYYAVLYNPLENDFVKIIRTPIDKNYSLRCLANDLGQVDYSISTISEQGINIRKEAQGIPIKQGDEISISDLSGDNPTCKLLEGNQVIREYPAELKDKYIPVESMQIDKKTLELEPGKRVKLNAIFLPSNASNQEVIWISSNQEVATVNQDGVVKGISKGTAEIVVESLEGNFKNVCQVTVVDNRPVNKNSQVIYASSVTKTYGNKPFNLNAKTSGGGKLTYNSSNTNVATINNTGKITLKGPGKASITINAAATDNYNAATKQINITVKPKKAVLKKAKSTKKRTLKVGWVRDKKVTGYQVVIAQNRKFHKGKKSALITKNKTTSKTFKKLRRDKTYYYKVRAYKQVGKTKIYGAYSKTKRIKVK</sequence>
<evidence type="ECO:0000256" key="1">
    <source>
        <dbReference type="SAM" id="Phobius"/>
    </source>
</evidence>
<organism evidence="3 4">
    <name type="scientific">Hominibacterium faecale</name>
    <dbReference type="NCBI Taxonomy" id="2839743"/>
    <lineage>
        <taxon>Bacteria</taxon>
        <taxon>Bacillati</taxon>
        <taxon>Bacillota</taxon>
        <taxon>Clostridia</taxon>
        <taxon>Peptostreptococcales</taxon>
        <taxon>Anaerovoracaceae</taxon>
        <taxon>Hominibacterium</taxon>
    </lineage>
</organism>
<evidence type="ECO:0000313" key="4">
    <source>
        <dbReference type="Proteomes" id="UP001065549"/>
    </source>
</evidence>
<dbReference type="RefSeq" id="WP_253020034.1">
    <property type="nucleotide sequence ID" value="NZ_JAOSHN010000003.1"/>
</dbReference>
<dbReference type="InterPro" id="IPR026906">
    <property type="entry name" value="LRR_5"/>
</dbReference>
<feature type="domain" description="BIG2" evidence="2">
    <location>
        <begin position="1368"/>
        <end position="1451"/>
    </location>
</feature>
<keyword evidence="1" id="KW-0472">Membrane</keyword>
<dbReference type="SMART" id="SM00635">
    <property type="entry name" value="BID_2"/>
    <property type="match status" value="2"/>
</dbReference>
<dbReference type="SUPFAM" id="SSF52058">
    <property type="entry name" value="L domain-like"/>
    <property type="match status" value="3"/>
</dbReference>
<feature type="domain" description="BIG2" evidence="2">
    <location>
        <begin position="1288"/>
        <end position="1365"/>
    </location>
</feature>
<keyword evidence="1" id="KW-1133">Transmembrane helix</keyword>
<dbReference type="InterPro" id="IPR003343">
    <property type="entry name" value="Big_2"/>
</dbReference>
<dbReference type="InterPro" id="IPR013783">
    <property type="entry name" value="Ig-like_fold"/>
</dbReference>
<dbReference type="PANTHER" id="PTHR45661:SF3">
    <property type="entry name" value="IG-LIKE DOMAIN-CONTAINING PROTEIN"/>
    <property type="match status" value="1"/>
</dbReference>
<dbReference type="Gene3D" id="3.80.10.10">
    <property type="entry name" value="Ribonuclease Inhibitor"/>
    <property type="match status" value="3"/>
</dbReference>
<dbReference type="PANTHER" id="PTHR45661">
    <property type="entry name" value="SURFACE ANTIGEN"/>
    <property type="match status" value="1"/>
</dbReference>
<reference evidence="3" key="1">
    <citation type="submission" date="2022-09" db="EMBL/GenBank/DDBJ databases">
        <title>Culturomic study of gut microbiota in children with autism spectrum disorder.</title>
        <authorList>
            <person name="Efimov B.A."/>
            <person name="Chaplin A.V."/>
            <person name="Sokolova S.R."/>
            <person name="Pikina A.P."/>
            <person name="Korzhanova M."/>
            <person name="Belova V."/>
            <person name="Korostin D."/>
        </authorList>
    </citation>
    <scope>NUCLEOTIDE SEQUENCE</scope>
    <source>
        <strain evidence="3">ASD5510</strain>
    </source>
</reference>
<name>A0A9J6QW34_9FIRM</name>
<feature type="transmembrane region" description="Helical" evidence="1">
    <location>
        <begin position="12"/>
        <end position="29"/>
    </location>
</feature>
<comment type="caution">
    <text evidence="3">The sequence shown here is derived from an EMBL/GenBank/DDBJ whole genome shotgun (WGS) entry which is preliminary data.</text>
</comment>
<dbReference type="Proteomes" id="UP001065549">
    <property type="component" value="Unassembled WGS sequence"/>
</dbReference>
<dbReference type="Gene3D" id="2.60.40.1080">
    <property type="match status" value="2"/>
</dbReference>
<evidence type="ECO:0000313" key="3">
    <source>
        <dbReference type="EMBL" id="MCU7378678.1"/>
    </source>
</evidence>
<proteinExistence type="predicted"/>
<keyword evidence="4" id="KW-1185">Reference proteome</keyword>
<evidence type="ECO:0000259" key="2">
    <source>
        <dbReference type="SMART" id="SM00635"/>
    </source>
</evidence>